<dbReference type="GeneID" id="104763184"/>
<evidence type="ECO:0000256" key="1">
    <source>
        <dbReference type="SAM" id="MobiDB-lite"/>
    </source>
</evidence>
<feature type="compositionally biased region" description="Acidic residues" evidence="1">
    <location>
        <begin position="411"/>
        <end position="437"/>
    </location>
</feature>
<organism evidence="2 3">
    <name type="scientific">Camelina sativa</name>
    <name type="common">False flax</name>
    <name type="synonym">Myagrum sativum</name>
    <dbReference type="NCBI Taxonomy" id="90675"/>
    <lineage>
        <taxon>Eukaryota</taxon>
        <taxon>Viridiplantae</taxon>
        <taxon>Streptophyta</taxon>
        <taxon>Embryophyta</taxon>
        <taxon>Tracheophyta</taxon>
        <taxon>Spermatophyta</taxon>
        <taxon>Magnoliopsida</taxon>
        <taxon>eudicotyledons</taxon>
        <taxon>Gunneridae</taxon>
        <taxon>Pentapetalae</taxon>
        <taxon>rosids</taxon>
        <taxon>malvids</taxon>
        <taxon>Brassicales</taxon>
        <taxon>Brassicaceae</taxon>
        <taxon>Camelineae</taxon>
        <taxon>Camelina</taxon>
    </lineage>
</organism>
<reference evidence="2" key="1">
    <citation type="journal article" date="2014" name="Nat. Commun.">
        <title>The emerging biofuel crop Camelina sativa retains a highly undifferentiated hexaploid genome structure.</title>
        <authorList>
            <person name="Kagale S."/>
            <person name="Koh C."/>
            <person name="Nixon J."/>
            <person name="Bollina V."/>
            <person name="Clarke W.E."/>
            <person name="Tuteja R."/>
            <person name="Spillane C."/>
            <person name="Robinson S.J."/>
            <person name="Links M.G."/>
            <person name="Clarke C."/>
            <person name="Higgins E.E."/>
            <person name="Huebert T."/>
            <person name="Sharpe A.G."/>
            <person name="Parkin I.A."/>
        </authorList>
    </citation>
    <scope>NUCLEOTIDE SEQUENCE [LARGE SCALE GENOMIC DNA]</scope>
    <source>
        <strain evidence="2">cv. DH55</strain>
    </source>
</reference>
<dbReference type="RefSeq" id="XP_010484896.1">
    <property type="nucleotide sequence ID" value="XM_010486594.1"/>
</dbReference>
<keyword evidence="2" id="KW-1185">Reference proteome</keyword>
<reference evidence="3" key="2">
    <citation type="submission" date="2025-08" db="UniProtKB">
        <authorList>
            <consortium name="RefSeq"/>
        </authorList>
    </citation>
    <scope>IDENTIFICATION</scope>
    <source>
        <tissue evidence="3">Leaf</tissue>
    </source>
</reference>
<protein>
    <submittedName>
        <fullName evidence="3">Uncharacterized protein LOC104763184</fullName>
    </submittedName>
</protein>
<feature type="compositionally biased region" description="Polar residues" evidence="1">
    <location>
        <begin position="368"/>
        <end position="379"/>
    </location>
</feature>
<dbReference type="Proteomes" id="UP000694864">
    <property type="component" value="Chromosome 18"/>
</dbReference>
<feature type="region of interest" description="Disordered" evidence="1">
    <location>
        <begin position="355"/>
        <end position="379"/>
    </location>
</feature>
<name>A0ABM0XEV0_CAMSA</name>
<sequence>MKMLHGNLDKIQSDLSGRMDDIAIEVKRIEEGSSKTAEAIEKKFHCLEEEQNQHSKKIRENAKEISDCNMKINTLESHCFNNTEAILNKTFDLCNHMEKYEERARKTETKVEEIGKQFDTLGDTLTEEFTSLLVPLLESNIGAKQAAMETRIKSLVENLESSISYSLDGTMKMLHGNLDKIQSDLSGRMDDIAIEVKRIEEGSSKTAEAIEKKFHCLEEEQNQHSKKIRENAKEISDCNMKINTLESHCFNNTEAILNKTFDLCNHMEKYEERARKTETKVEEIGKQFDTLGDTLTEEFTSLLVPLLESNIGAKQAAMETRIKSLVENLESSISANPTPPPQYLDVKEVPLEAAEHKKKKLRDKLQVSMETKSSTPDLQEISQGEEVSILIKDCFPVTTLEASPPRNLEGLGEEEIAEEEEEYETDYEDESIGDDGSDFSNPQQGEPEAEPVVEEGNEHQTA</sequence>
<gene>
    <name evidence="3" type="primary">LOC104763184</name>
</gene>
<proteinExistence type="predicted"/>
<accession>A0ABM0XEV0</accession>
<evidence type="ECO:0000313" key="2">
    <source>
        <dbReference type="Proteomes" id="UP000694864"/>
    </source>
</evidence>
<feature type="region of interest" description="Disordered" evidence="1">
    <location>
        <begin position="400"/>
        <end position="462"/>
    </location>
</feature>
<evidence type="ECO:0000313" key="3">
    <source>
        <dbReference type="RefSeq" id="XP_010484896.1"/>
    </source>
</evidence>